<dbReference type="PANTHER" id="PTHR43741">
    <property type="entry name" value="FMN-DEPENDENT NADH-AZOREDUCTASE 1"/>
    <property type="match status" value="1"/>
</dbReference>
<evidence type="ECO:0000313" key="8">
    <source>
        <dbReference type="EMBL" id="TLG76586.1"/>
    </source>
</evidence>
<feature type="binding site" evidence="6">
    <location>
        <begin position="90"/>
        <end position="93"/>
    </location>
    <ligand>
        <name>FMN</name>
        <dbReference type="ChEBI" id="CHEBI:58210"/>
    </ligand>
</feature>
<dbReference type="PANTHER" id="PTHR43741:SF4">
    <property type="entry name" value="FMN-DEPENDENT NADH:QUINONE OXIDOREDUCTASE"/>
    <property type="match status" value="1"/>
</dbReference>
<dbReference type="HAMAP" id="MF_01216">
    <property type="entry name" value="Azoreductase_type1"/>
    <property type="match status" value="1"/>
</dbReference>
<dbReference type="InterPro" id="IPR029039">
    <property type="entry name" value="Flavoprotein-like_sf"/>
</dbReference>
<dbReference type="OrthoDB" id="9805013at2"/>
<dbReference type="GO" id="GO:0009055">
    <property type="term" value="F:electron transfer activity"/>
    <property type="evidence" value="ECO:0007669"/>
    <property type="project" value="UniProtKB-UniRule"/>
</dbReference>
<evidence type="ECO:0000256" key="4">
    <source>
        <dbReference type="ARBA" id="ARBA00023027"/>
    </source>
</evidence>
<dbReference type="RefSeq" id="WP_138190223.1">
    <property type="nucleotide sequence ID" value="NZ_VBWP01000002.1"/>
</dbReference>
<dbReference type="SUPFAM" id="SSF52218">
    <property type="entry name" value="Flavoproteins"/>
    <property type="match status" value="1"/>
</dbReference>
<name>A0A5R8QFR9_9FIRM</name>
<dbReference type="Gene3D" id="3.40.50.360">
    <property type="match status" value="1"/>
</dbReference>
<feature type="binding site" evidence="6">
    <location>
        <begin position="16"/>
        <end position="18"/>
    </location>
    <ligand>
        <name>FMN</name>
        <dbReference type="ChEBI" id="CHEBI:58210"/>
    </ligand>
</feature>
<comment type="catalytic activity">
    <reaction evidence="5">
        <text>N,N-dimethyl-1,4-phenylenediamine + anthranilate + 2 NAD(+) = 2-(4-dimethylaminophenyl)diazenylbenzoate + 2 NADH + 2 H(+)</text>
        <dbReference type="Rhea" id="RHEA:55872"/>
        <dbReference type="ChEBI" id="CHEBI:15378"/>
        <dbReference type="ChEBI" id="CHEBI:15783"/>
        <dbReference type="ChEBI" id="CHEBI:16567"/>
        <dbReference type="ChEBI" id="CHEBI:57540"/>
        <dbReference type="ChEBI" id="CHEBI:57945"/>
        <dbReference type="ChEBI" id="CHEBI:71579"/>
        <dbReference type="EC" id="1.7.1.17"/>
    </reaction>
    <physiologicalReaction direction="right-to-left" evidence="5">
        <dbReference type="Rhea" id="RHEA:55874"/>
    </physiologicalReaction>
</comment>
<evidence type="ECO:0000256" key="5">
    <source>
        <dbReference type="ARBA" id="ARBA00048542"/>
    </source>
</evidence>
<comment type="caution">
    <text evidence="6">Lacks conserved residue(s) required for the propagation of feature annotation.</text>
</comment>
<evidence type="ECO:0000259" key="7">
    <source>
        <dbReference type="Pfam" id="PF02525"/>
    </source>
</evidence>
<feature type="domain" description="Flavodoxin-like fold" evidence="7">
    <location>
        <begin position="1"/>
        <end position="192"/>
    </location>
</feature>
<dbReference type="FunCoup" id="A0A5R8QFR9">
    <property type="interactions" value="11"/>
</dbReference>
<evidence type="ECO:0000256" key="2">
    <source>
        <dbReference type="ARBA" id="ARBA00022643"/>
    </source>
</evidence>
<gene>
    <name evidence="6" type="primary">azoR</name>
    <name evidence="8" type="ORF">FEZ08_02915</name>
</gene>
<comment type="caution">
    <text evidence="8">The sequence shown here is derived from an EMBL/GenBank/DDBJ whole genome shotgun (WGS) entry which is preliminary data.</text>
</comment>
<accession>A0A5R8QFR9</accession>
<dbReference type="EC" id="1.7.1.17" evidence="6"/>
<organism evidence="8 9">
    <name type="scientific">Culicoidibacter larvae</name>
    <dbReference type="NCBI Taxonomy" id="2579976"/>
    <lineage>
        <taxon>Bacteria</taxon>
        <taxon>Bacillati</taxon>
        <taxon>Bacillota</taxon>
        <taxon>Culicoidibacteria</taxon>
        <taxon>Culicoidibacterales</taxon>
        <taxon>Culicoidibacteraceae</taxon>
        <taxon>Culicoidibacter</taxon>
    </lineage>
</organism>
<dbReference type="InParanoid" id="A0A5R8QFR9"/>
<evidence type="ECO:0000256" key="6">
    <source>
        <dbReference type="HAMAP-Rule" id="MF_01216"/>
    </source>
</evidence>
<evidence type="ECO:0000256" key="3">
    <source>
        <dbReference type="ARBA" id="ARBA00023002"/>
    </source>
</evidence>
<comment type="catalytic activity">
    <reaction evidence="6">
        <text>2 a quinone + NADH + H(+) = 2 a 1,4-benzosemiquinone + NAD(+)</text>
        <dbReference type="Rhea" id="RHEA:65952"/>
        <dbReference type="ChEBI" id="CHEBI:15378"/>
        <dbReference type="ChEBI" id="CHEBI:57540"/>
        <dbReference type="ChEBI" id="CHEBI:57945"/>
        <dbReference type="ChEBI" id="CHEBI:132124"/>
        <dbReference type="ChEBI" id="CHEBI:134225"/>
    </reaction>
</comment>
<dbReference type="EC" id="1.6.5.-" evidence="6"/>
<dbReference type="InterPro" id="IPR050104">
    <property type="entry name" value="FMN-dep_NADH:Q_OxRdtase_AzoR1"/>
</dbReference>
<comment type="function">
    <text evidence="6">Quinone reductase that provides resistance to thiol-specific stress caused by electrophilic quinones.</text>
</comment>
<protein>
    <recommendedName>
        <fullName evidence="6">FMN dependent NADH:quinone oxidoreductase</fullName>
        <ecNumber evidence="6">1.6.5.-</ecNumber>
    </recommendedName>
    <alternativeName>
        <fullName evidence="6">Azo-dye reductase</fullName>
    </alternativeName>
    <alternativeName>
        <fullName evidence="6">FMN-dependent NADH-azo compound oxidoreductase</fullName>
    </alternativeName>
    <alternativeName>
        <fullName evidence="6">FMN-dependent NADH-azoreductase</fullName>
        <ecNumber evidence="6">1.7.1.17</ecNumber>
    </alternativeName>
</protein>
<dbReference type="Pfam" id="PF02525">
    <property type="entry name" value="Flavodoxin_2"/>
    <property type="match status" value="1"/>
</dbReference>
<dbReference type="InterPro" id="IPR003680">
    <property type="entry name" value="Flavodoxin_fold"/>
</dbReference>
<keyword evidence="1 6" id="KW-0285">Flavoprotein</keyword>
<keyword evidence="9" id="KW-1185">Reference proteome</keyword>
<keyword evidence="2 6" id="KW-0288">FMN</keyword>
<dbReference type="AlphaFoldDB" id="A0A5R8QFR9"/>
<comment type="cofactor">
    <cofactor evidence="6">
        <name>FMN</name>
        <dbReference type="ChEBI" id="CHEBI:58210"/>
    </cofactor>
    <text evidence="6">Binds 1 FMN per subunit.</text>
</comment>
<keyword evidence="4 6" id="KW-0520">NAD</keyword>
<keyword evidence="3 6" id="KW-0560">Oxidoreductase</keyword>
<dbReference type="InterPro" id="IPR023048">
    <property type="entry name" value="NADH:quinone_OxRdtase_FMN_depd"/>
</dbReference>
<dbReference type="GO" id="GO:0016655">
    <property type="term" value="F:oxidoreductase activity, acting on NAD(P)H, quinone or similar compound as acceptor"/>
    <property type="evidence" value="ECO:0007669"/>
    <property type="project" value="InterPro"/>
</dbReference>
<comment type="similarity">
    <text evidence="6">Belongs to the azoreductase type 1 family.</text>
</comment>
<comment type="function">
    <text evidence="6">Also exhibits azoreductase activity. Catalyzes the reductive cleavage of the azo bond in aromatic azo compounds to the corresponding amines.</text>
</comment>
<dbReference type="GO" id="GO:0010181">
    <property type="term" value="F:FMN binding"/>
    <property type="evidence" value="ECO:0007669"/>
    <property type="project" value="UniProtKB-UniRule"/>
</dbReference>
<evidence type="ECO:0000256" key="1">
    <source>
        <dbReference type="ARBA" id="ARBA00022630"/>
    </source>
</evidence>
<dbReference type="GO" id="GO:0016652">
    <property type="term" value="F:oxidoreductase activity, acting on NAD(P)H as acceptor"/>
    <property type="evidence" value="ECO:0007669"/>
    <property type="project" value="UniProtKB-UniRule"/>
</dbReference>
<dbReference type="Proteomes" id="UP000306912">
    <property type="component" value="Unassembled WGS sequence"/>
</dbReference>
<comment type="subunit">
    <text evidence="6">Homodimer.</text>
</comment>
<proteinExistence type="inferred from homology"/>
<sequence>MKILRIDANLNTADKSYSMGAADEVIKQLQAKYPDATVETVNVFAANVPSLAHDLMPAWGKGEQNEATAKQAELLTQFKSADLFVVAAPMWNLSFPAELHKYFDNVFIAKETFGYTETGELVGMMKGKKAILVNAMGGIHTGTKNDLVVPHITQVLSFLGIDVVDSVVIQGTAIEQLPVADAVAANNDQIKKAVAAV</sequence>
<dbReference type="EMBL" id="VBWP01000002">
    <property type="protein sequence ID" value="TLG76586.1"/>
    <property type="molecule type" value="Genomic_DNA"/>
</dbReference>
<evidence type="ECO:0000313" key="9">
    <source>
        <dbReference type="Proteomes" id="UP000306912"/>
    </source>
</evidence>
<reference evidence="8 9" key="1">
    <citation type="submission" date="2019-05" db="EMBL/GenBank/DDBJ databases">
        <title>Culicoidintestinum kansasii gen. nov., sp. nov. from the gastrointestinal tract of the biting midge, Culicoides sonorensis.</title>
        <authorList>
            <person name="Neupane S."/>
            <person name="Ghosh A."/>
            <person name="Gunther S."/>
            <person name="Martin K."/>
            <person name="Zurek L."/>
        </authorList>
    </citation>
    <scope>NUCLEOTIDE SEQUENCE [LARGE SCALE GENOMIC DNA]</scope>
    <source>
        <strain evidence="8 9">CS-1</strain>
    </source>
</reference>